<name>A0A7D5KWK3_9EURY</name>
<evidence type="ECO:0000259" key="4">
    <source>
        <dbReference type="Pfam" id="PF24278"/>
    </source>
</evidence>
<evidence type="ECO:0000259" key="3">
    <source>
        <dbReference type="Pfam" id="PF04967"/>
    </source>
</evidence>
<dbReference type="EMBL" id="CP058529">
    <property type="protein sequence ID" value="QLG26798.1"/>
    <property type="molecule type" value="Genomic_DNA"/>
</dbReference>
<dbReference type="GeneID" id="56028015"/>
<accession>A0A7D5KWK3</accession>
<feature type="domain" description="HTH bat-type" evidence="3">
    <location>
        <begin position="161"/>
        <end position="212"/>
    </location>
</feature>
<evidence type="ECO:0000256" key="1">
    <source>
        <dbReference type="ARBA" id="ARBA00023015"/>
    </source>
</evidence>
<evidence type="ECO:0000256" key="2">
    <source>
        <dbReference type="ARBA" id="ARBA00023163"/>
    </source>
</evidence>
<keyword evidence="6" id="KW-1185">Reference proteome</keyword>
<dbReference type="Pfam" id="PF04967">
    <property type="entry name" value="HTH_10"/>
    <property type="match status" value="1"/>
</dbReference>
<dbReference type="PANTHER" id="PTHR34236:SF1">
    <property type="entry name" value="DIMETHYL SULFOXIDE REDUCTASE TRANSCRIPTIONAL ACTIVATOR"/>
    <property type="match status" value="1"/>
</dbReference>
<keyword evidence="1" id="KW-0805">Transcription regulation</keyword>
<organism evidence="5 6">
    <name type="scientific">Halorarum halophilum</name>
    <dbReference type="NCBI Taxonomy" id="2743090"/>
    <lineage>
        <taxon>Archaea</taxon>
        <taxon>Methanobacteriati</taxon>
        <taxon>Methanobacteriota</taxon>
        <taxon>Stenosarchaea group</taxon>
        <taxon>Halobacteria</taxon>
        <taxon>Halobacteriales</taxon>
        <taxon>Haloferacaceae</taxon>
        <taxon>Halorarum</taxon>
    </lineage>
</organism>
<dbReference type="RefSeq" id="WP_179168373.1">
    <property type="nucleotide sequence ID" value="NZ_CP058529.1"/>
</dbReference>
<dbReference type="AlphaFoldDB" id="A0A7D5KWK3"/>
<evidence type="ECO:0000313" key="6">
    <source>
        <dbReference type="Proteomes" id="UP000509750"/>
    </source>
</evidence>
<dbReference type="Pfam" id="PF24278">
    <property type="entry name" value="HVO_0513_N"/>
    <property type="match status" value="1"/>
</dbReference>
<dbReference type="Proteomes" id="UP000509750">
    <property type="component" value="Chromosome"/>
</dbReference>
<dbReference type="InterPro" id="IPR007050">
    <property type="entry name" value="HTH_bacterioopsin"/>
</dbReference>
<dbReference type="KEGG" id="halg:HUG10_04240"/>
<evidence type="ECO:0000313" key="5">
    <source>
        <dbReference type="EMBL" id="QLG26798.1"/>
    </source>
</evidence>
<dbReference type="InterPro" id="IPR056493">
    <property type="entry name" value="HVO_0513_N"/>
</dbReference>
<gene>
    <name evidence="5" type="ORF">HUG10_04240</name>
</gene>
<dbReference type="PANTHER" id="PTHR34236">
    <property type="entry name" value="DIMETHYL SULFOXIDE REDUCTASE TRANSCRIPTIONAL ACTIVATOR"/>
    <property type="match status" value="1"/>
</dbReference>
<dbReference type="OrthoDB" id="27447at2157"/>
<proteinExistence type="predicted"/>
<keyword evidence="2" id="KW-0804">Transcription</keyword>
<reference evidence="5 6" key="1">
    <citation type="submission" date="2020-07" db="EMBL/GenBank/DDBJ databases">
        <title>Gai3-2, isolated from salt lake.</title>
        <authorList>
            <person name="Cui H."/>
            <person name="Shi X."/>
        </authorList>
    </citation>
    <scope>NUCLEOTIDE SEQUENCE [LARGE SCALE GENOMIC DNA]</scope>
    <source>
        <strain evidence="5 6">Gai3-2</strain>
    </source>
</reference>
<sequence length="222" mass="24177">MKYVRLTLRFHDDVVHPVHELIDRDEGVERDLLLHGNTATEGWDTLLFYVDGDPDTYAAALEAADGIVDYELTHLGENSFYAYIEQEADAFDAALFERFSRTGVIVVPPVEFVDGGEAHVTVLGDPAALQSTVDDLPDGLDVSIDRVGEYDDRQAAFDPGLTGRQREAVAVAVDLGYYAVPSEANATDVAAELGCSAGTAAEHLRKAERNVMSALVDLRSFE</sequence>
<protein>
    <submittedName>
        <fullName evidence="5">Helix-turn-helix domain-containing protein</fullName>
    </submittedName>
</protein>
<feature type="domain" description="HVO-0513-like N-terminal" evidence="4">
    <location>
        <begin position="16"/>
        <end position="150"/>
    </location>
</feature>